<gene>
    <name evidence="1" type="ORF">GCM10011332_33120</name>
</gene>
<dbReference type="EMBL" id="BMHV01000050">
    <property type="protein sequence ID" value="GGF76483.1"/>
    <property type="molecule type" value="Genomic_DNA"/>
</dbReference>
<dbReference type="Proteomes" id="UP000632498">
    <property type="component" value="Unassembled WGS sequence"/>
</dbReference>
<dbReference type="AlphaFoldDB" id="A0A917C8Z9"/>
<dbReference type="RefSeq" id="WP_188667276.1">
    <property type="nucleotide sequence ID" value="NZ_BMHV01000050.1"/>
</dbReference>
<protein>
    <submittedName>
        <fullName evidence="1">Uncharacterized protein</fullName>
    </submittedName>
</protein>
<reference evidence="1" key="2">
    <citation type="submission" date="2020-09" db="EMBL/GenBank/DDBJ databases">
        <authorList>
            <person name="Sun Q."/>
            <person name="Zhou Y."/>
        </authorList>
    </citation>
    <scope>NUCLEOTIDE SEQUENCE</scope>
    <source>
        <strain evidence="1">CGMCC 1.15254</strain>
    </source>
</reference>
<organism evidence="1 2">
    <name type="scientific">Terasakiella brassicae</name>
    <dbReference type="NCBI Taxonomy" id="1634917"/>
    <lineage>
        <taxon>Bacteria</taxon>
        <taxon>Pseudomonadati</taxon>
        <taxon>Pseudomonadota</taxon>
        <taxon>Alphaproteobacteria</taxon>
        <taxon>Rhodospirillales</taxon>
        <taxon>Terasakiellaceae</taxon>
        <taxon>Terasakiella</taxon>
    </lineage>
</organism>
<sequence>MEHHKRYPNKPKQPDKKFCFSLKKDFETRGISEEVFINNLVCDLLEIIDFSSFIESLKNLLNKPTVLK</sequence>
<keyword evidence="2" id="KW-1185">Reference proteome</keyword>
<accession>A0A917C8Z9</accession>
<reference evidence="1" key="1">
    <citation type="journal article" date="2014" name="Int. J. Syst. Evol. Microbiol.">
        <title>Complete genome sequence of Corynebacterium casei LMG S-19264T (=DSM 44701T), isolated from a smear-ripened cheese.</title>
        <authorList>
            <consortium name="US DOE Joint Genome Institute (JGI-PGF)"/>
            <person name="Walter F."/>
            <person name="Albersmeier A."/>
            <person name="Kalinowski J."/>
            <person name="Ruckert C."/>
        </authorList>
    </citation>
    <scope>NUCLEOTIDE SEQUENCE</scope>
    <source>
        <strain evidence="1">CGMCC 1.15254</strain>
    </source>
</reference>
<evidence type="ECO:0000313" key="2">
    <source>
        <dbReference type="Proteomes" id="UP000632498"/>
    </source>
</evidence>
<comment type="caution">
    <text evidence="1">The sequence shown here is derived from an EMBL/GenBank/DDBJ whole genome shotgun (WGS) entry which is preliminary data.</text>
</comment>
<name>A0A917C8Z9_9PROT</name>
<proteinExistence type="predicted"/>
<evidence type="ECO:0000313" key="1">
    <source>
        <dbReference type="EMBL" id="GGF76483.1"/>
    </source>
</evidence>